<dbReference type="AlphaFoldDB" id="A0ABD7SR22"/>
<name>A0ABD7SR22_VIBCL</name>
<evidence type="ECO:0000313" key="2">
    <source>
        <dbReference type="Proteomes" id="UP000323819"/>
    </source>
</evidence>
<reference evidence="1 2" key="1">
    <citation type="submission" date="2019-06" db="EMBL/GenBank/DDBJ databases">
        <title>Vibrio cholerae phylogeny based on whole-genome sequencing reveals genetic diversity and population strucutre.</title>
        <authorList>
            <person name="Zhiqiu Y."/>
            <person name="Bin L."/>
            <person name="Lingyan J."/>
        </authorList>
    </citation>
    <scope>NUCLEOTIDE SEQUENCE [LARGE SCALE GENOMIC DNA]</scope>
    <source>
        <strain evidence="1 2">N2814</strain>
    </source>
</reference>
<accession>A0ABD7SR22</accession>
<sequence>MSNIYDDLTFPTGRSVKQAKKDANRLKKEKSIPLHQALNQIALDNGLDLPWHESIQYLRTSALQKLVFEEHLRFEQTYLQLSQPSSSFSDVLKLARGRGGIVSCSKPSLMLDFSSVPFDVYNAFVSHPIYIMNINCLLKLKDLNLQRVPAKNQNPITQDWQIRIKYDGYCEGEHLEVNSAWNRLLEWLNLFLTTGKLSISYRASDHDFVHLHSQTLPTFSKSNFVNQINSDINRALYFALASSSLNFDKLTWNITNLEYFKKAQRRVYQAAVFEYHLSTETDTVAAKVKESYPSSPEIRLINLFLKAVSSVTRHYKLDNPDFELNLIELDV</sequence>
<gene>
    <name evidence="1" type="ORF">FXF03_00915</name>
</gene>
<dbReference type="RefSeq" id="WP_148521284.1">
    <property type="nucleotide sequence ID" value="NZ_VSIJ01000005.1"/>
</dbReference>
<organism evidence="1 2">
    <name type="scientific">Vibrio cholerae</name>
    <dbReference type="NCBI Taxonomy" id="666"/>
    <lineage>
        <taxon>Bacteria</taxon>
        <taxon>Pseudomonadati</taxon>
        <taxon>Pseudomonadota</taxon>
        <taxon>Gammaproteobacteria</taxon>
        <taxon>Vibrionales</taxon>
        <taxon>Vibrionaceae</taxon>
        <taxon>Vibrio</taxon>
    </lineage>
</organism>
<dbReference type="EMBL" id="VSIJ01000005">
    <property type="protein sequence ID" value="TXX67160.1"/>
    <property type="molecule type" value="Genomic_DNA"/>
</dbReference>
<protein>
    <submittedName>
        <fullName evidence="1">Uncharacterized protein</fullName>
    </submittedName>
</protein>
<comment type="caution">
    <text evidence="1">The sequence shown here is derived from an EMBL/GenBank/DDBJ whole genome shotgun (WGS) entry which is preliminary data.</text>
</comment>
<proteinExistence type="predicted"/>
<evidence type="ECO:0000313" key="1">
    <source>
        <dbReference type="EMBL" id="TXX67160.1"/>
    </source>
</evidence>
<dbReference type="Proteomes" id="UP000323819">
    <property type="component" value="Unassembled WGS sequence"/>
</dbReference>